<dbReference type="HOGENOM" id="CLU_058797_0_0_10"/>
<organism evidence="3 4">
    <name type="scientific">Mucinivorans hirudinis</name>
    <dbReference type="NCBI Taxonomy" id="1433126"/>
    <lineage>
        <taxon>Bacteria</taxon>
        <taxon>Pseudomonadati</taxon>
        <taxon>Bacteroidota</taxon>
        <taxon>Bacteroidia</taxon>
        <taxon>Bacteroidales</taxon>
        <taxon>Rikenellaceae</taxon>
        <taxon>Mucinivorans</taxon>
    </lineage>
</organism>
<evidence type="ECO:0000313" key="3">
    <source>
        <dbReference type="EMBL" id="CDN31728.1"/>
    </source>
</evidence>
<dbReference type="EMBL" id="HG934468">
    <property type="protein sequence ID" value="CDN31728.1"/>
    <property type="molecule type" value="Genomic_DNA"/>
</dbReference>
<dbReference type="GO" id="GO:0006355">
    <property type="term" value="P:regulation of DNA-templated transcription"/>
    <property type="evidence" value="ECO:0007669"/>
    <property type="project" value="InterPro"/>
</dbReference>
<keyword evidence="4" id="KW-1185">Reference proteome</keyword>
<dbReference type="AlphaFoldDB" id="A0A060RCX8"/>
<dbReference type="PATRIC" id="fig|1433126.3.peg.1625"/>
<proteinExistence type="predicted"/>
<sequence length="265" mass="30505">MLFELIVDVADYAEQRIEIGMAKLRPTEQEKNPNTRFIRNRVVEQLRTSDSLTIAAKGLKWGENKQLVKELYKQLIDSAHYKAYMAAPGDSFEADKKLVINFYKTQIEDNELLELQLEDLSIFWNDDTNFALGHVISTLASLREGEDLEIMPMYKNEEDEEYADELYRRALVNAKEYFGYIEKFANNWDFERIALMDKVIIESAIAELITFPSIPVKVTLDEFIEISKYYSTPNSSTFINGIIDRAITELTAEGKIAKSGRGLIE</sequence>
<gene>
    <name evidence="3" type="ORF">BN938_1648</name>
</gene>
<dbReference type="InterPro" id="IPR006027">
    <property type="entry name" value="NusB_RsmB_TIM44"/>
</dbReference>
<accession>A0A060RCX8</accession>
<evidence type="ECO:0000256" key="1">
    <source>
        <dbReference type="ARBA" id="ARBA00022884"/>
    </source>
</evidence>
<dbReference type="Pfam" id="PF01029">
    <property type="entry name" value="NusB"/>
    <property type="match status" value="1"/>
</dbReference>
<keyword evidence="1" id="KW-0694">RNA-binding</keyword>
<dbReference type="Proteomes" id="UP000027616">
    <property type="component" value="Chromosome I"/>
</dbReference>
<dbReference type="SUPFAM" id="SSF48013">
    <property type="entry name" value="NusB-like"/>
    <property type="match status" value="1"/>
</dbReference>
<evidence type="ECO:0000313" key="4">
    <source>
        <dbReference type="Proteomes" id="UP000027616"/>
    </source>
</evidence>
<name>A0A060RCX8_9BACT</name>
<dbReference type="eggNOG" id="COG0781">
    <property type="taxonomic scope" value="Bacteria"/>
</dbReference>
<dbReference type="STRING" id="1433126.BN938_1648"/>
<protein>
    <submittedName>
        <fullName evidence="3">Transcription termination protein NusB</fullName>
    </submittedName>
</protein>
<feature type="domain" description="NusB/RsmB/TIM44" evidence="2">
    <location>
        <begin position="156"/>
        <end position="246"/>
    </location>
</feature>
<dbReference type="Gene3D" id="1.10.940.10">
    <property type="entry name" value="NusB-like"/>
    <property type="match status" value="1"/>
</dbReference>
<dbReference type="KEGG" id="rbc:BN938_1648"/>
<dbReference type="GO" id="GO:0003723">
    <property type="term" value="F:RNA binding"/>
    <property type="evidence" value="ECO:0007669"/>
    <property type="project" value="UniProtKB-KW"/>
</dbReference>
<dbReference type="InterPro" id="IPR035926">
    <property type="entry name" value="NusB-like_sf"/>
</dbReference>
<reference evidence="3 4" key="1">
    <citation type="journal article" date="2015" name="Genome Announc.">
        <title>Complete Genome Sequence of the Novel Leech Symbiont Mucinivorans hirudinis M3T.</title>
        <authorList>
            <person name="Nelson M.C."/>
            <person name="Bomar L."/>
            <person name="Graf J."/>
        </authorList>
    </citation>
    <scope>NUCLEOTIDE SEQUENCE [LARGE SCALE GENOMIC DNA]</scope>
    <source>
        <strain evidence="4">M3</strain>
    </source>
</reference>
<evidence type="ECO:0000259" key="2">
    <source>
        <dbReference type="Pfam" id="PF01029"/>
    </source>
</evidence>